<organism evidence="1">
    <name type="scientific">Triticum urartu</name>
    <name type="common">Red wild einkorn</name>
    <name type="synonym">Crithodium urartu</name>
    <dbReference type="NCBI Taxonomy" id="4572"/>
    <lineage>
        <taxon>Eukaryota</taxon>
        <taxon>Viridiplantae</taxon>
        <taxon>Streptophyta</taxon>
        <taxon>Embryophyta</taxon>
        <taxon>Tracheophyta</taxon>
        <taxon>Spermatophyta</taxon>
        <taxon>Magnoliopsida</taxon>
        <taxon>Liliopsida</taxon>
        <taxon>Poales</taxon>
        <taxon>Poaceae</taxon>
        <taxon>BOP clade</taxon>
        <taxon>Pooideae</taxon>
        <taxon>Triticodae</taxon>
        <taxon>Triticeae</taxon>
        <taxon>Triticinae</taxon>
        <taxon>Triticum</taxon>
    </lineage>
</organism>
<accession>M7YE68</accession>
<gene>
    <name evidence="1" type="ORF">TRIUR3_32448</name>
</gene>
<name>M7YE68_TRIUA</name>
<dbReference type="EMBL" id="KD287021">
    <property type="protein sequence ID" value="EMS45422.1"/>
    <property type="molecule type" value="Genomic_DNA"/>
</dbReference>
<dbReference type="OMA" id="DGWRHEK"/>
<evidence type="ECO:0000313" key="1">
    <source>
        <dbReference type="EMBL" id="EMS45422.1"/>
    </source>
</evidence>
<reference evidence="1" key="1">
    <citation type="journal article" date="2013" name="Nature">
        <title>Draft genome of the wheat A-genome progenitor Triticum urartu.</title>
        <authorList>
            <person name="Ling H.Q."/>
            <person name="Zhao S."/>
            <person name="Liu D."/>
            <person name="Wang J."/>
            <person name="Sun H."/>
            <person name="Zhang C."/>
            <person name="Fan H."/>
            <person name="Li D."/>
            <person name="Dong L."/>
            <person name="Tao Y."/>
            <person name="Gao C."/>
            <person name="Wu H."/>
            <person name="Li Y."/>
            <person name="Cui Y."/>
            <person name="Guo X."/>
            <person name="Zheng S."/>
            <person name="Wang B."/>
            <person name="Yu K."/>
            <person name="Liang Q."/>
            <person name="Yang W."/>
            <person name="Lou X."/>
            <person name="Chen J."/>
            <person name="Feng M."/>
            <person name="Jian J."/>
            <person name="Zhang X."/>
            <person name="Luo G."/>
            <person name="Jiang Y."/>
            <person name="Liu J."/>
            <person name="Wang Z."/>
            <person name="Sha Y."/>
            <person name="Zhang B."/>
            <person name="Wu H."/>
            <person name="Tang D."/>
            <person name="Shen Q."/>
            <person name="Xue P."/>
            <person name="Zou S."/>
            <person name="Wang X."/>
            <person name="Liu X."/>
            <person name="Wang F."/>
            <person name="Yang Y."/>
            <person name="An X."/>
            <person name="Dong Z."/>
            <person name="Zhang K."/>
            <person name="Zhang X."/>
            <person name="Luo M.C."/>
            <person name="Dvorak J."/>
            <person name="Tong Y."/>
            <person name="Wang J."/>
            <person name="Yang H."/>
            <person name="Li Z."/>
            <person name="Wang D."/>
            <person name="Zhang A."/>
            <person name="Wang J."/>
        </authorList>
    </citation>
    <scope>NUCLEOTIDE SEQUENCE</scope>
</reference>
<protein>
    <submittedName>
        <fullName evidence="1">Uncharacterized protein</fullName>
    </submittedName>
</protein>
<sequence>MAATASADDYDDGWRHEKGGICRGAHPGARGRGCEGVGAREAADLTTNDDSCGGEDGSILKFDGAPA</sequence>
<proteinExistence type="predicted"/>
<dbReference type="AlphaFoldDB" id="M7YE68"/>